<proteinExistence type="inferred from homology"/>
<evidence type="ECO:0000256" key="4">
    <source>
        <dbReference type="ARBA" id="ARBA00023263"/>
    </source>
</evidence>
<dbReference type="NCBIfam" id="NF011776">
    <property type="entry name" value="PRK15239.1"/>
    <property type="match status" value="1"/>
</dbReference>
<dbReference type="EMBL" id="AAGNOE010000018">
    <property type="protein sequence ID" value="EBQ0045085.1"/>
    <property type="molecule type" value="Genomic_DNA"/>
</dbReference>
<feature type="domain" description="Fimbrial-type adhesion" evidence="6">
    <location>
        <begin position="72"/>
        <end position="199"/>
    </location>
</feature>
<gene>
    <name evidence="7" type="ORF">AXN36_19765</name>
</gene>
<dbReference type="GO" id="GO:0043709">
    <property type="term" value="P:cell adhesion involved in single-species biofilm formation"/>
    <property type="evidence" value="ECO:0007669"/>
    <property type="project" value="TreeGrafter"/>
</dbReference>
<evidence type="ECO:0000256" key="5">
    <source>
        <dbReference type="SAM" id="SignalP"/>
    </source>
</evidence>
<reference evidence="7" key="1">
    <citation type="submission" date="2018-07" db="EMBL/GenBank/DDBJ databases">
        <authorList>
            <consortium name="GenomeTrakr network: Whole genome sequencing for foodborne pathogen traceback"/>
        </authorList>
    </citation>
    <scope>NUCLEOTIDE SEQUENCE</scope>
    <source>
        <strain evidence="7">CFSAN031465</strain>
    </source>
</reference>
<dbReference type="InterPro" id="IPR036937">
    <property type="entry name" value="Adhesion_dom_fimbrial_sf"/>
</dbReference>
<dbReference type="InterPro" id="IPR050263">
    <property type="entry name" value="Bact_Fimbrial_Adh_Pro"/>
</dbReference>
<feature type="chain" id="PRO_5030084752" evidence="5">
    <location>
        <begin position="22"/>
        <end position="200"/>
    </location>
</feature>
<comment type="similarity">
    <text evidence="2">Belongs to the fimbrial protein family.</text>
</comment>
<keyword evidence="3 5" id="KW-0732">Signal</keyword>
<evidence type="ECO:0000256" key="3">
    <source>
        <dbReference type="ARBA" id="ARBA00022729"/>
    </source>
</evidence>
<evidence type="ECO:0000256" key="1">
    <source>
        <dbReference type="ARBA" id="ARBA00004561"/>
    </source>
</evidence>
<evidence type="ECO:0000259" key="6">
    <source>
        <dbReference type="Pfam" id="PF00419"/>
    </source>
</evidence>
<name>A0A3U2TKL8_SALET</name>
<feature type="signal peptide" evidence="5">
    <location>
        <begin position="1"/>
        <end position="21"/>
    </location>
</feature>
<dbReference type="InterPro" id="IPR000259">
    <property type="entry name" value="Adhesion_dom_fimbrial"/>
</dbReference>
<comment type="subcellular location">
    <subcellularLocation>
        <location evidence="1">Fimbrium</location>
    </subcellularLocation>
</comment>
<dbReference type="GO" id="GO:0009289">
    <property type="term" value="C:pilus"/>
    <property type="evidence" value="ECO:0007669"/>
    <property type="project" value="UniProtKB-SubCell"/>
</dbReference>
<dbReference type="AlphaFoldDB" id="A0A3U2TKL8"/>
<dbReference type="PANTHER" id="PTHR33420">
    <property type="entry name" value="FIMBRIAL SUBUNIT ELFA-RELATED"/>
    <property type="match status" value="1"/>
</dbReference>
<dbReference type="SUPFAM" id="SSF49401">
    <property type="entry name" value="Bacterial adhesins"/>
    <property type="match status" value="1"/>
</dbReference>
<organism evidence="7">
    <name type="scientific">Salmonella enterica I</name>
    <dbReference type="NCBI Taxonomy" id="59201"/>
    <lineage>
        <taxon>Bacteria</taxon>
        <taxon>Pseudomonadati</taxon>
        <taxon>Pseudomonadota</taxon>
        <taxon>Gammaproteobacteria</taxon>
        <taxon>Enterobacterales</taxon>
        <taxon>Enterobacteriaceae</taxon>
        <taxon>Salmonella</taxon>
    </lineage>
</organism>
<sequence>MKKAILAAAMVIAAGSTSALAASSSPEGGQLTFHGLVSPTTCTKIITSVRGQQSTDGDVYLLTAAPADITAEVQSDAYGAKPEPFSIALDCKGATGVTAGVSKASLTINSAFRNTKGTLSNDTSLTVNNNPAAGNVDIAIHDADTKAQVKVDGTEVHQAIFDTDSVATYNFMASYVKSVAADQVTPGHVTTLATYSFTYE</sequence>
<dbReference type="Pfam" id="PF00419">
    <property type="entry name" value="Fimbrial"/>
    <property type="match status" value="1"/>
</dbReference>
<evidence type="ECO:0000256" key="2">
    <source>
        <dbReference type="ARBA" id="ARBA00006671"/>
    </source>
</evidence>
<keyword evidence="4" id="KW-0281">Fimbrium</keyword>
<accession>A0A3U2TKL8</accession>
<comment type="caution">
    <text evidence="7">The sequence shown here is derived from an EMBL/GenBank/DDBJ whole genome shotgun (WGS) entry which is preliminary data.</text>
</comment>
<dbReference type="PANTHER" id="PTHR33420:SF3">
    <property type="entry name" value="FIMBRIAL SUBUNIT ELFA"/>
    <property type="match status" value="1"/>
</dbReference>
<dbReference type="InterPro" id="IPR008966">
    <property type="entry name" value="Adhesion_dom_sf"/>
</dbReference>
<dbReference type="RefSeq" id="WP_071055452.1">
    <property type="nucleotide sequence ID" value="NZ_CP160151.1"/>
</dbReference>
<evidence type="ECO:0000313" key="7">
    <source>
        <dbReference type="EMBL" id="EBQ0045085.1"/>
    </source>
</evidence>
<dbReference type="Gene3D" id="2.60.40.1090">
    <property type="entry name" value="Fimbrial-type adhesion domain"/>
    <property type="match status" value="1"/>
</dbReference>
<protein>
    <submittedName>
        <fullName evidence="7">Fimbrial protein</fullName>
    </submittedName>
</protein>